<feature type="active site" description="Schiff-base intermediate with substrate" evidence="12 14">
    <location>
        <position position="175"/>
    </location>
</feature>
<comment type="pathway">
    <text evidence="2 12">Amino-acid biosynthesis; L-lysine biosynthesis via DAP pathway; (S)-tetrahydrodipicolinate from L-aspartate: step 3/4.</text>
</comment>
<accession>A0A0D6MNJ3</accession>
<feature type="active site" description="Proton donor/acceptor" evidence="12 14">
    <location>
        <position position="147"/>
    </location>
</feature>
<evidence type="ECO:0000256" key="7">
    <source>
        <dbReference type="ARBA" id="ARBA00022915"/>
    </source>
</evidence>
<dbReference type="SMART" id="SM01130">
    <property type="entry name" value="DHDPS"/>
    <property type="match status" value="1"/>
</dbReference>
<keyword evidence="6 12" id="KW-0028">Amino-acid biosynthesis</keyword>
<gene>
    <name evidence="12" type="primary">dapA</name>
    <name evidence="16" type="ORF">Tasa_038_002</name>
</gene>
<comment type="caution">
    <text evidence="16">The sequence shown here is derived from an EMBL/GenBank/DDBJ whole genome shotgun (WGS) entry which is preliminary data.</text>
</comment>
<dbReference type="PANTHER" id="PTHR12128">
    <property type="entry name" value="DIHYDRODIPICOLINATE SYNTHASE"/>
    <property type="match status" value="1"/>
</dbReference>
<evidence type="ECO:0000313" key="16">
    <source>
        <dbReference type="EMBL" id="GAN55021.1"/>
    </source>
</evidence>
<keyword evidence="8 12" id="KW-0457">Lysine biosynthesis</keyword>
<evidence type="ECO:0000256" key="3">
    <source>
        <dbReference type="ARBA" id="ARBA00007592"/>
    </source>
</evidence>
<feature type="binding site" evidence="12 15">
    <location>
        <position position="217"/>
    </location>
    <ligand>
        <name>pyruvate</name>
        <dbReference type="ChEBI" id="CHEBI:15361"/>
    </ligand>
</feature>
<dbReference type="STRING" id="1231623.Tasa_038_002"/>
<dbReference type="EMBL" id="BALE01000038">
    <property type="protein sequence ID" value="GAN55021.1"/>
    <property type="molecule type" value="Genomic_DNA"/>
</dbReference>
<evidence type="ECO:0000256" key="1">
    <source>
        <dbReference type="ARBA" id="ARBA00003294"/>
    </source>
</evidence>
<name>A0A0D6MNJ3_9PROT</name>
<dbReference type="Pfam" id="PF00701">
    <property type="entry name" value="DHDPS"/>
    <property type="match status" value="1"/>
</dbReference>
<keyword evidence="7 12" id="KW-0220">Diaminopimelate biosynthesis</keyword>
<evidence type="ECO:0000256" key="5">
    <source>
        <dbReference type="ARBA" id="ARBA00022490"/>
    </source>
</evidence>
<keyword evidence="9 12" id="KW-0456">Lyase</keyword>
<comment type="similarity">
    <text evidence="3 12 13">Belongs to the DapA family.</text>
</comment>
<evidence type="ECO:0000256" key="12">
    <source>
        <dbReference type="HAMAP-Rule" id="MF_00418"/>
    </source>
</evidence>
<dbReference type="PRINTS" id="PR00146">
    <property type="entry name" value="DHPICSNTHASE"/>
</dbReference>
<reference evidence="16 17" key="1">
    <citation type="submission" date="2012-10" db="EMBL/GenBank/DDBJ databases">
        <title>Genome sequencing of Tanticharoenia sakaeratensis NBRC 103193.</title>
        <authorList>
            <person name="Azuma Y."/>
            <person name="Hadano H."/>
            <person name="Hirakawa H."/>
            <person name="Matsushita K."/>
        </authorList>
    </citation>
    <scope>NUCLEOTIDE SEQUENCE [LARGE SCALE GENOMIC DNA]</scope>
    <source>
        <strain evidence="16 17">NBRC 103193</strain>
    </source>
</reference>
<protein>
    <recommendedName>
        <fullName evidence="4 12">4-hydroxy-tetrahydrodipicolinate synthase</fullName>
        <shortName evidence="12">HTPA synthase</shortName>
        <ecNumber evidence="4 12">4.3.3.7</ecNumber>
    </recommendedName>
</protein>
<dbReference type="EC" id="4.3.3.7" evidence="4 12"/>
<evidence type="ECO:0000256" key="6">
    <source>
        <dbReference type="ARBA" id="ARBA00022605"/>
    </source>
</evidence>
<dbReference type="PANTHER" id="PTHR12128:SF66">
    <property type="entry name" value="4-HYDROXY-2-OXOGLUTARATE ALDOLASE, MITOCHONDRIAL"/>
    <property type="match status" value="1"/>
</dbReference>
<dbReference type="NCBIfam" id="TIGR00674">
    <property type="entry name" value="dapA"/>
    <property type="match status" value="1"/>
</dbReference>
<dbReference type="PIRSF" id="PIRSF001365">
    <property type="entry name" value="DHDPS"/>
    <property type="match status" value="1"/>
</dbReference>
<evidence type="ECO:0000256" key="9">
    <source>
        <dbReference type="ARBA" id="ARBA00023239"/>
    </source>
</evidence>
<evidence type="ECO:0000256" key="2">
    <source>
        <dbReference type="ARBA" id="ARBA00005120"/>
    </source>
</evidence>
<sequence length="306" mass="32372">MQDAFIHEIPTSCVRLVGSMTALITPMTEDGAVSFDAFGQLIEAQIAGGTDVLVPAGTTGESPTLSHDEHGRVVAFAVERSNGRVPVMAGAGSNSTREAVELARHAAAVGANAVLVVTPYYNKPTQEGLYRHFMMVADATDLPLFVYNIPGRSVVDVSNETMARLARHPNIVGVKDATANLARPLQMRQMIGAGFVQLSGDDATTLPYLAAGGHGCISVTSNLAPATCARMHRAWREGRFADALALHLRLMPLHETLFCEASPGPVKYLAQRLGIGTSALRLPLVEPKDASRALLDAALQAAGLPE</sequence>
<evidence type="ECO:0000313" key="17">
    <source>
        <dbReference type="Proteomes" id="UP000032679"/>
    </source>
</evidence>
<organism evidence="16 17">
    <name type="scientific">Tanticharoenia sakaeratensis NBRC 103193</name>
    <dbReference type="NCBI Taxonomy" id="1231623"/>
    <lineage>
        <taxon>Bacteria</taxon>
        <taxon>Pseudomonadati</taxon>
        <taxon>Pseudomonadota</taxon>
        <taxon>Alphaproteobacteria</taxon>
        <taxon>Acetobacterales</taxon>
        <taxon>Acetobacteraceae</taxon>
        <taxon>Tanticharoenia</taxon>
    </lineage>
</organism>
<evidence type="ECO:0000256" key="14">
    <source>
        <dbReference type="PIRSR" id="PIRSR001365-1"/>
    </source>
</evidence>
<evidence type="ECO:0000256" key="8">
    <source>
        <dbReference type="ARBA" id="ARBA00023154"/>
    </source>
</evidence>
<dbReference type="InterPro" id="IPR002220">
    <property type="entry name" value="DapA-like"/>
</dbReference>
<dbReference type="PROSITE" id="PS00666">
    <property type="entry name" value="DHDPS_2"/>
    <property type="match status" value="1"/>
</dbReference>
<evidence type="ECO:0000256" key="11">
    <source>
        <dbReference type="ARBA" id="ARBA00047836"/>
    </source>
</evidence>
<dbReference type="UniPathway" id="UPA00034">
    <property type="reaction ID" value="UER00017"/>
</dbReference>
<comment type="subunit">
    <text evidence="12">Homotetramer; dimer of dimers.</text>
</comment>
<feature type="site" description="Part of a proton relay during catalysis" evidence="12">
    <location>
        <position position="58"/>
    </location>
</feature>
<dbReference type="HAMAP" id="MF_00418">
    <property type="entry name" value="DapA"/>
    <property type="match status" value="1"/>
</dbReference>
<keyword evidence="5 12" id="KW-0963">Cytoplasm</keyword>
<dbReference type="GO" id="GO:0005829">
    <property type="term" value="C:cytosol"/>
    <property type="evidence" value="ECO:0007669"/>
    <property type="project" value="TreeGrafter"/>
</dbReference>
<comment type="caution">
    <text evidence="12">Was originally thought to be a dihydrodipicolinate synthase (DHDPS), catalyzing the condensation of (S)-aspartate-beta-semialdehyde [(S)-ASA] and pyruvate to dihydrodipicolinate (DHDP). However, it was shown in E.coli that the product of the enzymatic reaction is not dihydrodipicolinate but in fact (4S)-4-hydroxy-2,3,4,5-tetrahydro-(2S)-dipicolinic acid (HTPA), and that the consecutive dehydration reaction leading to DHDP is not spontaneous but catalyzed by DapB.</text>
</comment>
<evidence type="ECO:0000256" key="13">
    <source>
        <dbReference type="PIRNR" id="PIRNR001365"/>
    </source>
</evidence>
<comment type="function">
    <text evidence="1 12">Catalyzes the condensation of (S)-aspartate-beta-semialdehyde [(S)-ASA] and pyruvate to 4-hydroxy-tetrahydrodipicolinate (HTPA).</text>
</comment>
<dbReference type="GO" id="GO:0009089">
    <property type="term" value="P:lysine biosynthetic process via diaminopimelate"/>
    <property type="evidence" value="ECO:0007669"/>
    <property type="project" value="UniProtKB-UniRule"/>
</dbReference>
<evidence type="ECO:0000256" key="4">
    <source>
        <dbReference type="ARBA" id="ARBA00012086"/>
    </source>
</evidence>
<feature type="binding site" evidence="12 15">
    <location>
        <position position="59"/>
    </location>
    <ligand>
        <name>pyruvate</name>
        <dbReference type="ChEBI" id="CHEBI:15361"/>
    </ligand>
</feature>
<comment type="subcellular location">
    <subcellularLocation>
        <location evidence="12">Cytoplasm</location>
    </subcellularLocation>
</comment>
<feature type="site" description="Part of a proton relay during catalysis" evidence="12">
    <location>
        <position position="121"/>
    </location>
</feature>
<dbReference type="Gene3D" id="3.20.20.70">
    <property type="entry name" value="Aldolase class I"/>
    <property type="match status" value="1"/>
</dbReference>
<evidence type="ECO:0000256" key="15">
    <source>
        <dbReference type="PIRSR" id="PIRSR001365-2"/>
    </source>
</evidence>
<dbReference type="GO" id="GO:0008840">
    <property type="term" value="F:4-hydroxy-tetrahydrodipicolinate synthase activity"/>
    <property type="evidence" value="ECO:0007669"/>
    <property type="project" value="UniProtKB-UniRule"/>
</dbReference>
<comment type="catalytic activity">
    <reaction evidence="11 12">
        <text>L-aspartate 4-semialdehyde + pyruvate = (2S,4S)-4-hydroxy-2,3,4,5-tetrahydrodipicolinate + H2O + H(+)</text>
        <dbReference type="Rhea" id="RHEA:34171"/>
        <dbReference type="ChEBI" id="CHEBI:15361"/>
        <dbReference type="ChEBI" id="CHEBI:15377"/>
        <dbReference type="ChEBI" id="CHEBI:15378"/>
        <dbReference type="ChEBI" id="CHEBI:67139"/>
        <dbReference type="ChEBI" id="CHEBI:537519"/>
        <dbReference type="EC" id="4.3.3.7"/>
    </reaction>
</comment>
<dbReference type="CDD" id="cd00950">
    <property type="entry name" value="DHDPS"/>
    <property type="match status" value="1"/>
</dbReference>
<keyword evidence="17" id="KW-1185">Reference proteome</keyword>
<dbReference type="InterPro" id="IPR020625">
    <property type="entry name" value="Schiff_base-form_aldolases_AS"/>
</dbReference>
<proteinExistence type="inferred from homology"/>
<dbReference type="InterPro" id="IPR013785">
    <property type="entry name" value="Aldolase_TIM"/>
</dbReference>
<dbReference type="InterPro" id="IPR005263">
    <property type="entry name" value="DapA"/>
</dbReference>
<dbReference type="GO" id="GO:0019877">
    <property type="term" value="P:diaminopimelate biosynthetic process"/>
    <property type="evidence" value="ECO:0007669"/>
    <property type="project" value="UniProtKB-UniRule"/>
</dbReference>
<evidence type="ECO:0000256" key="10">
    <source>
        <dbReference type="ARBA" id="ARBA00023270"/>
    </source>
</evidence>
<dbReference type="AlphaFoldDB" id="A0A0D6MNJ3"/>
<dbReference type="Proteomes" id="UP000032679">
    <property type="component" value="Unassembled WGS sequence"/>
</dbReference>
<keyword evidence="10 12" id="KW-0704">Schiff base</keyword>
<dbReference type="SUPFAM" id="SSF51569">
    <property type="entry name" value="Aldolase"/>
    <property type="match status" value="1"/>
</dbReference>